<sequence length="130" mass="14285">MVLEKKIVSTASPSCLPIAFLSGSLEIHLISRVNIVDFRADLIRLMDSLASIGFSLLFKTLSLGYFNVVSDYLKLFRGVVSKIQAKIICGFLYFEQVSPCNTSISCFIVLLLLLFISPSNLPLVVIVVAP</sequence>
<feature type="transmembrane region" description="Helical" evidence="1">
    <location>
        <begin position="106"/>
        <end position="129"/>
    </location>
</feature>
<dbReference type="EMBL" id="LR031877">
    <property type="protein sequence ID" value="VDD46208.1"/>
    <property type="molecule type" value="Genomic_DNA"/>
</dbReference>
<evidence type="ECO:0000256" key="1">
    <source>
        <dbReference type="SAM" id="Phobius"/>
    </source>
</evidence>
<keyword evidence="1" id="KW-0812">Transmembrane</keyword>
<protein>
    <submittedName>
        <fullName evidence="2">Uncharacterized protein</fullName>
    </submittedName>
</protein>
<keyword evidence="1" id="KW-1133">Transmembrane helix</keyword>
<accession>A0A3P6F1K6</accession>
<reference evidence="2" key="1">
    <citation type="submission" date="2018-11" db="EMBL/GenBank/DDBJ databases">
        <authorList>
            <consortium name="Genoscope - CEA"/>
            <person name="William W."/>
        </authorList>
    </citation>
    <scope>NUCLEOTIDE SEQUENCE</scope>
</reference>
<gene>
    <name evidence="2" type="ORF">BOLC5T33755H</name>
</gene>
<name>A0A3P6F1K6_BRAOL</name>
<proteinExistence type="predicted"/>
<keyword evidence="1" id="KW-0472">Membrane</keyword>
<evidence type="ECO:0000313" key="2">
    <source>
        <dbReference type="EMBL" id="VDD46208.1"/>
    </source>
</evidence>
<organism evidence="2">
    <name type="scientific">Brassica oleracea</name>
    <name type="common">Wild cabbage</name>
    <dbReference type="NCBI Taxonomy" id="3712"/>
    <lineage>
        <taxon>Eukaryota</taxon>
        <taxon>Viridiplantae</taxon>
        <taxon>Streptophyta</taxon>
        <taxon>Embryophyta</taxon>
        <taxon>Tracheophyta</taxon>
        <taxon>Spermatophyta</taxon>
        <taxon>Magnoliopsida</taxon>
        <taxon>eudicotyledons</taxon>
        <taxon>Gunneridae</taxon>
        <taxon>Pentapetalae</taxon>
        <taxon>rosids</taxon>
        <taxon>malvids</taxon>
        <taxon>Brassicales</taxon>
        <taxon>Brassicaceae</taxon>
        <taxon>Brassiceae</taxon>
        <taxon>Brassica</taxon>
    </lineage>
</organism>
<dbReference type="AlphaFoldDB" id="A0A3P6F1K6"/>
<feature type="transmembrane region" description="Helical" evidence="1">
    <location>
        <begin position="49"/>
        <end position="69"/>
    </location>
</feature>